<gene>
    <name evidence="3" type="ORF">DY023_09780</name>
</gene>
<evidence type="ECO:0000313" key="4">
    <source>
        <dbReference type="Proteomes" id="UP000262172"/>
    </source>
</evidence>
<evidence type="ECO:0000256" key="1">
    <source>
        <dbReference type="ARBA" id="ARBA00022801"/>
    </source>
</evidence>
<dbReference type="InterPro" id="IPR015797">
    <property type="entry name" value="NUDIX_hydrolase-like_dom_sf"/>
</dbReference>
<keyword evidence="4" id="KW-1185">Reference proteome</keyword>
<evidence type="ECO:0000313" key="3">
    <source>
        <dbReference type="EMBL" id="REJ05520.1"/>
    </source>
</evidence>
<dbReference type="EMBL" id="QUAB01000041">
    <property type="protein sequence ID" value="REJ05520.1"/>
    <property type="molecule type" value="Genomic_DNA"/>
</dbReference>
<dbReference type="Proteomes" id="UP000262172">
    <property type="component" value="Unassembled WGS sequence"/>
</dbReference>
<dbReference type="InterPro" id="IPR043519">
    <property type="entry name" value="NT_sf"/>
</dbReference>
<comment type="caution">
    <text evidence="3">The sequence shown here is derived from an EMBL/GenBank/DDBJ whole genome shotgun (WGS) entry which is preliminary data.</text>
</comment>
<dbReference type="PANTHER" id="PTHR34822">
    <property type="entry name" value="GRPB DOMAIN PROTEIN (AFU_ORTHOLOGUE AFUA_1G01530)"/>
    <property type="match status" value="1"/>
</dbReference>
<feature type="domain" description="Nudix hydrolase" evidence="2">
    <location>
        <begin position="170"/>
        <end position="311"/>
    </location>
</feature>
<dbReference type="Pfam" id="PF00293">
    <property type="entry name" value="NUDIX"/>
    <property type="match status" value="1"/>
</dbReference>
<dbReference type="GO" id="GO:0016787">
    <property type="term" value="F:hydrolase activity"/>
    <property type="evidence" value="ECO:0007669"/>
    <property type="project" value="UniProtKB-KW"/>
</dbReference>
<accession>A0A371NTJ8</accession>
<dbReference type="SUPFAM" id="SSF81301">
    <property type="entry name" value="Nucleotidyltransferase"/>
    <property type="match status" value="1"/>
</dbReference>
<protein>
    <submittedName>
        <fullName evidence="3">NUDIX domain-containing protein</fullName>
    </submittedName>
</protein>
<dbReference type="PROSITE" id="PS00893">
    <property type="entry name" value="NUDIX_BOX"/>
    <property type="match status" value="1"/>
</dbReference>
<dbReference type="PANTHER" id="PTHR34822:SF1">
    <property type="entry name" value="GRPB FAMILY PROTEIN"/>
    <property type="match status" value="1"/>
</dbReference>
<keyword evidence="1" id="KW-0378">Hydrolase</keyword>
<dbReference type="OrthoDB" id="9799092at2"/>
<dbReference type="InterPro" id="IPR000086">
    <property type="entry name" value="NUDIX_hydrolase_dom"/>
</dbReference>
<sequence>MTGERVVLVLSRFDEWAERYGTLRERIAATLGAVPIEHIGSTSVPELPAKDVIDVLIGVPSGRISATVALLVADGFDLEGERDGHAWLSLPNREARTAVVHVVIDGSRQWRDRVDFRDLLRRSSDARARYLAVKERAAVQATGWGDYTASKAEIVAELPKLKDGDMPIDRSYIRVKAMLIAPSPDGRRHLVSRNAPSLEDPQGYDRFVGGSVELGETHREAIIREVDEELGAQIRDLAFLGVVENIFRLDGDLGHEIVALYRGRLDPEPPAEGGTLTEIDGSIVPVVWRPFDDADLDVPLYPVAANEWLRGLEVR</sequence>
<dbReference type="PROSITE" id="PS51462">
    <property type="entry name" value="NUDIX"/>
    <property type="match status" value="1"/>
</dbReference>
<dbReference type="RefSeq" id="WP_116242143.1">
    <property type="nucleotide sequence ID" value="NZ_QUAB01000041.1"/>
</dbReference>
<name>A0A371NTJ8_9MICO</name>
<dbReference type="AlphaFoldDB" id="A0A371NTJ8"/>
<dbReference type="InterPro" id="IPR020084">
    <property type="entry name" value="NUDIX_hydrolase_CS"/>
</dbReference>
<dbReference type="Gene3D" id="3.30.460.10">
    <property type="entry name" value="Beta Polymerase, domain 2"/>
    <property type="match status" value="1"/>
</dbReference>
<reference evidence="3 4" key="1">
    <citation type="submission" date="2018-08" db="EMBL/GenBank/DDBJ databases">
        <title>Isolation, diversity and antifungal activity of Actinobacteria from cow dung.</title>
        <authorList>
            <person name="Ling L."/>
        </authorList>
    </citation>
    <scope>NUCLEOTIDE SEQUENCE [LARGE SCALE GENOMIC DNA]</scope>
    <source>
        <strain evidence="3 4">NEAU-LLE</strain>
    </source>
</reference>
<organism evidence="3 4">
    <name type="scientific">Microbacterium bovistercoris</name>
    <dbReference type="NCBI Taxonomy" id="2293570"/>
    <lineage>
        <taxon>Bacteria</taxon>
        <taxon>Bacillati</taxon>
        <taxon>Actinomycetota</taxon>
        <taxon>Actinomycetes</taxon>
        <taxon>Micrococcales</taxon>
        <taxon>Microbacteriaceae</taxon>
        <taxon>Microbacterium</taxon>
    </lineage>
</organism>
<dbReference type="InterPro" id="IPR007344">
    <property type="entry name" value="GrpB/CoaE"/>
</dbReference>
<dbReference type="SUPFAM" id="SSF55811">
    <property type="entry name" value="Nudix"/>
    <property type="match status" value="1"/>
</dbReference>
<proteinExistence type="predicted"/>
<dbReference type="Gene3D" id="3.90.79.10">
    <property type="entry name" value="Nucleoside Triphosphate Pyrophosphohydrolase"/>
    <property type="match status" value="1"/>
</dbReference>
<dbReference type="Pfam" id="PF04229">
    <property type="entry name" value="GrpB"/>
    <property type="match status" value="1"/>
</dbReference>
<evidence type="ECO:0000259" key="2">
    <source>
        <dbReference type="PROSITE" id="PS51462"/>
    </source>
</evidence>